<dbReference type="GO" id="GO:0005506">
    <property type="term" value="F:iron ion binding"/>
    <property type="evidence" value="ECO:0007669"/>
    <property type="project" value="InterPro"/>
</dbReference>
<organism evidence="8 9">
    <name type="scientific">Paraburkholderia phenoliruptrix</name>
    <dbReference type="NCBI Taxonomy" id="252970"/>
    <lineage>
        <taxon>Bacteria</taxon>
        <taxon>Pseudomonadati</taxon>
        <taxon>Pseudomonadota</taxon>
        <taxon>Betaproteobacteria</taxon>
        <taxon>Burkholderiales</taxon>
        <taxon>Burkholderiaceae</taxon>
        <taxon>Paraburkholderia</taxon>
    </lineage>
</organism>
<feature type="domain" description="Cytochrome c" evidence="7">
    <location>
        <begin position="137"/>
        <end position="225"/>
    </location>
</feature>
<evidence type="ECO:0000256" key="4">
    <source>
        <dbReference type="PIRSR" id="PIRSR000005-1"/>
    </source>
</evidence>
<evidence type="ECO:0000256" key="1">
    <source>
        <dbReference type="ARBA" id="ARBA00022617"/>
    </source>
</evidence>
<dbReference type="PIRSF" id="PIRSF000005">
    <property type="entry name" value="Cytochrome_c4"/>
    <property type="match status" value="1"/>
</dbReference>
<dbReference type="Pfam" id="PF13442">
    <property type="entry name" value="Cytochrome_CBB3"/>
    <property type="match status" value="1"/>
</dbReference>
<dbReference type="GO" id="GO:0042597">
    <property type="term" value="C:periplasmic space"/>
    <property type="evidence" value="ECO:0007669"/>
    <property type="project" value="InterPro"/>
</dbReference>
<dbReference type="RefSeq" id="WP_175145628.1">
    <property type="nucleotide sequence ID" value="NZ_CADFGL010000073.1"/>
</dbReference>
<keyword evidence="3 5" id="KW-0408">Iron</keyword>
<feature type="binding site" description="covalent" evidence="4">
    <location>
        <position position="156"/>
    </location>
    <ligand>
        <name>heme c</name>
        <dbReference type="ChEBI" id="CHEBI:61717"/>
        <label>2</label>
    </ligand>
</feature>
<feature type="binding site" description="covalent" evidence="4">
    <location>
        <position position="57"/>
    </location>
    <ligand>
        <name>heme c</name>
        <dbReference type="ChEBI" id="CHEBI:61717"/>
        <label>1</label>
    </ligand>
</feature>
<dbReference type="Gene3D" id="1.10.760.10">
    <property type="entry name" value="Cytochrome c-like domain"/>
    <property type="match status" value="2"/>
</dbReference>
<evidence type="ECO:0000259" key="7">
    <source>
        <dbReference type="PROSITE" id="PS51007"/>
    </source>
</evidence>
<dbReference type="InterPro" id="IPR036909">
    <property type="entry name" value="Cyt_c-like_dom_sf"/>
</dbReference>
<dbReference type="Proteomes" id="UP000494249">
    <property type="component" value="Unassembled WGS sequence"/>
</dbReference>
<dbReference type="InterPro" id="IPR024167">
    <property type="entry name" value="Cytochrome_c4-like"/>
</dbReference>
<proteinExistence type="predicted"/>
<protein>
    <recommendedName>
        <fullName evidence="7">Cytochrome c domain-containing protein</fullName>
    </recommendedName>
</protein>
<dbReference type="PROSITE" id="PS51007">
    <property type="entry name" value="CYTC"/>
    <property type="match status" value="2"/>
</dbReference>
<keyword evidence="6" id="KW-0732">Signal</keyword>
<dbReference type="InterPro" id="IPR050597">
    <property type="entry name" value="Cytochrome_c_Oxidase_Subunit"/>
</dbReference>
<dbReference type="PANTHER" id="PTHR33751">
    <property type="entry name" value="CBB3-TYPE CYTOCHROME C OXIDASE SUBUNIT FIXP"/>
    <property type="match status" value="1"/>
</dbReference>
<dbReference type="SUPFAM" id="SSF46626">
    <property type="entry name" value="Cytochrome c"/>
    <property type="match status" value="2"/>
</dbReference>
<comment type="PTM">
    <text evidence="4">Binds 2 heme c groups covalently per subunit.</text>
</comment>
<feature type="binding site" description="axial binding residue" evidence="5">
    <location>
        <position position="58"/>
    </location>
    <ligand>
        <name>heme c</name>
        <dbReference type="ChEBI" id="CHEBI:61717"/>
        <label>1</label>
    </ligand>
    <ligandPart>
        <name>Fe</name>
        <dbReference type="ChEBI" id="CHEBI:18248"/>
    </ligandPart>
</feature>
<dbReference type="AlphaFoldDB" id="A0A6J5CNZ7"/>
<dbReference type="Pfam" id="PF00034">
    <property type="entry name" value="Cytochrom_C"/>
    <property type="match status" value="1"/>
</dbReference>
<feature type="binding site" description="covalent" evidence="4">
    <location>
        <position position="54"/>
    </location>
    <ligand>
        <name>heme c</name>
        <dbReference type="ChEBI" id="CHEBI:61717"/>
        <label>1</label>
    </ligand>
</feature>
<feature type="binding site" description="axial binding residue" evidence="5">
    <location>
        <position position="160"/>
    </location>
    <ligand>
        <name>heme c</name>
        <dbReference type="ChEBI" id="CHEBI:61717"/>
        <label>2</label>
    </ligand>
    <ligandPart>
        <name>Fe</name>
        <dbReference type="ChEBI" id="CHEBI:18248"/>
    </ligandPart>
</feature>
<feature type="binding site" description="covalent" evidence="4">
    <location>
        <position position="159"/>
    </location>
    <ligand>
        <name>heme c</name>
        <dbReference type="ChEBI" id="CHEBI:61717"/>
        <label>2</label>
    </ligand>
</feature>
<name>A0A6J5CNZ7_9BURK</name>
<feature type="binding site" description="axial binding residue" evidence="5">
    <location>
        <position position="202"/>
    </location>
    <ligand>
        <name>heme c</name>
        <dbReference type="ChEBI" id="CHEBI:61717"/>
        <label>2</label>
    </ligand>
    <ligandPart>
        <name>Fe</name>
        <dbReference type="ChEBI" id="CHEBI:18248"/>
    </ligandPart>
</feature>
<feature type="binding site" description="axial binding residue" evidence="5">
    <location>
        <position position="98"/>
    </location>
    <ligand>
        <name>heme c</name>
        <dbReference type="ChEBI" id="CHEBI:61717"/>
        <label>1</label>
    </ligand>
    <ligandPart>
        <name>Fe</name>
        <dbReference type="ChEBI" id="CHEBI:18248"/>
    </ligandPart>
</feature>
<accession>A0A6J5CNZ7</accession>
<evidence type="ECO:0000256" key="5">
    <source>
        <dbReference type="PIRSR" id="PIRSR000005-2"/>
    </source>
</evidence>
<feature type="signal peptide" evidence="6">
    <location>
        <begin position="1"/>
        <end position="33"/>
    </location>
</feature>
<dbReference type="InterPro" id="IPR009056">
    <property type="entry name" value="Cyt_c-like_dom"/>
</dbReference>
<dbReference type="PANTHER" id="PTHR33751:SF11">
    <property type="entry name" value="BLL4483 PROTEIN"/>
    <property type="match status" value="1"/>
</dbReference>
<reference evidence="8 9" key="1">
    <citation type="submission" date="2020-04" db="EMBL/GenBank/DDBJ databases">
        <authorList>
            <person name="De Canck E."/>
        </authorList>
    </citation>
    <scope>NUCLEOTIDE SEQUENCE [LARGE SCALE GENOMIC DNA]</scope>
    <source>
        <strain evidence="8 9">LMG 22037</strain>
    </source>
</reference>
<keyword evidence="1 4" id="KW-0349">Heme</keyword>
<feature type="chain" id="PRO_5027117138" description="Cytochrome c domain-containing protein" evidence="6">
    <location>
        <begin position="34"/>
        <end position="238"/>
    </location>
</feature>
<sequence length="238" mass="24777">MKSIGPDQRKRLRWRPAPTFITCALTVSCIVQAQESPLGATIATKGTAKGIPACISCHGAQGEGNAAAGFPRLAGAGAPYLEAQLDAFANGQRKSTVMQPFAKIMSSEGRMAVAEYFSRMPPPADARPENSSSAVPSDTGAWLATRGRWEQGLPACTQCHGPGGSGVGAAFPPLAGQPASYISAQLHAWQKGMRPPGPLALMPVIASKLSEADIKAVSNYYAAEPTTGNVKSVGETRR</sequence>
<evidence type="ECO:0000313" key="8">
    <source>
        <dbReference type="EMBL" id="CAB3742042.1"/>
    </source>
</evidence>
<evidence type="ECO:0000256" key="6">
    <source>
        <dbReference type="SAM" id="SignalP"/>
    </source>
</evidence>
<evidence type="ECO:0000256" key="3">
    <source>
        <dbReference type="ARBA" id="ARBA00023004"/>
    </source>
</evidence>
<dbReference type="GO" id="GO:0009055">
    <property type="term" value="F:electron transfer activity"/>
    <property type="evidence" value="ECO:0007669"/>
    <property type="project" value="InterPro"/>
</dbReference>
<dbReference type="PROSITE" id="PS51257">
    <property type="entry name" value="PROKAR_LIPOPROTEIN"/>
    <property type="match status" value="1"/>
</dbReference>
<dbReference type="GO" id="GO:0020037">
    <property type="term" value="F:heme binding"/>
    <property type="evidence" value="ECO:0007669"/>
    <property type="project" value="InterPro"/>
</dbReference>
<evidence type="ECO:0000256" key="2">
    <source>
        <dbReference type="ARBA" id="ARBA00022723"/>
    </source>
</evidence>
<evidence type="ECO:0000313" key="9">
    <source>
        <dbReference type="Proteomes" id="UP000494249"/>
    </source>
</evidence>
<feature type="domain" description="Cytochrome c" evidence="7">
    <location>
        <begin position="34"/>
        <end position="121"/>
    </location>
</feature>
<dbReference type="EMBL" id="CADIKB010000078">
    <property type="protein sequence ID" value="CAB3742042.1"/>
    <property type="molecule type" value="Genomic_DNA"/>
</dbReference>
<gene>
    <name evidence="8" type="ORF">LMG22037_06557</name>
</gene>
<keyword evidence="2 5" id="KW-0479">Metal-binding</keyword>